<dbReference type="Proteomes" id="UP000006242">
    <property type="component" value="Unassembled WGS sequence"/>
</dbReference>
<name>U2FMN4_9GAMM</name>
<keyword evidence="2" id="KW-1185">Reference proteome</keyword>
<accession>U2FMN4</accession>
<organism evidence="1 2">
    <name type="scientific">Salinisphaera shabanensis E1L3A</name>
    <dbReference type="NCBI Taxonomy" id="1033802"/>
    <lineage>
        <taxon>Bacteria</taxon>
        <taxon>Pseudomonadati</taxon>
        <taxon>Pseudomonadota</taxon>
        <taxon>Gammaproteobacteria</taxon>
        <taxon>Salinisphaerales</taxon>
        <taxon>Salinisphaeraceae</taxon>
        <taxon>Salinisphaera</taxon>
    </lineage>
</organism>
<dbReference type="OrthoDB" id="7068994at2"/>
<proteinExistence type="predicted"/>
<reference evidence="1 2" key="2">
    <citation type="journal article" date="2013" name="PLoS ONE">
        <title>INDIGO - INtegrated Data Warehouse of MIcrobial GenOmes with Examples from the Red Sea Extremophiles.</title>
        <authorList>
            <person name="Alam I."/>
            <person name="Antunes A."/>
            <person name="Kamau A.A."/>
            <person name="Ba Alawi W."/>
            <person name="Kalkatawi M."/>
            <person name="Stingl U."/>
            <person name="Bajic V.B."/>
        </authorList>
    </citation>
    <scope>NUCLEOTIDE SEQUENCE [LARGE SCALE GENOMIC DNA]</scope>
    <source>
        <strain evidence="1 2">E1L3A</strain>
    </source>
</reference>
<gene>
    <name evidence="1" type="ORF">SSPSH_003696</name>
</gene>
<sequence>MQNAPPQRYSTLFSTLYDEPAPVGTLGRGAHYSVLRCAEWLNVVREPLQHPQIHDFAVIWDEDHDTRVIQVAEQLYVEGLLSPVQFIGERKASLTVVVAAKFYFHGSEKVIQNYESRIIQIVEDLAFDTWNAEVGMFDRSPGSPHQNDARAIIAAEEHRVQTYLSNIDSLWALGTKPYKPSPCCEAES</sequence>
<dbReference type="eggNOG" id="ENOG5032XCN">
    <property type="taxonomic scope" value="Bacteria"/>
</dbReference>
<dbReference type="EMBL" id="AFNV02000037">
    <property type="protein sequence ID" value="ERJ17484.1"/>
    <property type="molecule type" value="Genomic_DNA"/>
</dbReference>
<dbReference type="RefSeq" id="WP_021031945.1">
    <property type="nucleotide sequence ID" value="NZ_AFNV02000037.1"/>
</dbReference>
<comment type="caution">
    <text evidence="1">The sequence shown here is derived from an EMBL/GenBank/DDBJ whole genome shotgun (WGS) entry which is preliminary data.</text>
</comment>
<reference evidence="1 2" key="1">
    <citation type="journal article" date="2011" name="J. Bacteriol.">
        <title>Genome sequence of Salinisphaera shabanensis, a gammaproteobacterium from the harsh, variable environment of the brine-seawater interface of the Shaban Deep in the Red Sea.</title>
        <authorList>
            <person name="Antunes A."/>
            <person name="Alam I."/>
            <person name="Bajic V.B."/>
            <person name="Stingl U."/>
        </authorList>
    </citation>
    <scope>NUCLEOTIDE SEQUENCE [LARGE SCALE GENOMIC DNA]</scope>
    <source>
        <strain evidence="1 2">E1L3A</strain>
    </source>
</reference>
<dbReference type="STRING" id="1033802.SSPSH_003696"/>
<dbReference type="AlphaFoldDB" id="U2FMN4"/>
<evidence type="ECO:0000313" key="1">
    <source>
        <dbReference type="EMBL" id="ERJ17484.1"/>
    </source>
</evidence>
<protein>
    <submittedName>
        <fullName evidence="1">Uncharacterized protein</fullName>
    </submittedName>
</protein>
<evidence type="ECO:0000313" key="2">
    <source>
        <dbReference type="Proteomes" id="UP000006242"/>
    </source>
</evidence>